<comment type="function">
    <text evidence="10">Confers DNA tethering and processivity to DNA polymerases and other proteins. Acts as a clamp, forming a ring around DNA (a reaction catalyzed by the clamp-loading complex) which diffuses in an ATP-independent manner freely and bidirectionally along dsDNA. Initially characterized for its ability to contact the catalytic subunit of DNA polymerase III (Pol III), a complex, multichain enzyme responsible for most of the replicative synthesis in bacteria; Pol III exhibits 3'-5' exonuclease proofreading activity. The beta chain is required for initiation of replication as well as for processivity of DNA replication.</text>
</comment>
<comment type="subcellular location">
    <subcellularLocation>
        <location evidence="1 10">Cytoplasm</location>
    </subcellularLocation>
</comment>
<dbReference type="SUPFAM" id="SSF55979">
    <property type="entry name" value="DNA clamp"/>
    <property type="match status" value="3"/>
</dbReference>
<gene>
    <name evidence="14" type="primary">dnaN</name>
    <name evidence="14" type="ORF">D2962_00010</name>
</gene>
<dbReference type="Proteomes" id="UP000280960">
    <property type="component" value="Chromosome"/>
</dbReference>
<dbReference type="Gene3D" id="3.10.150.10">
    <property type="entry name" value="DNA Polymerase III, subunit A, domain 2"/>
    <property type="match status" value="1"/>
</dbReference>
<feature type="domain" description="DNA polymerase III beta sliding clamp N-terminal" evidence="11">
    <location>
        <begin position="1"/>
        <end position="125"/>
    </location>
</feature>
<dbReference type="Gene3D" id="3.70.10.10">
    <property type="match status" value="1"/>
</dbReference>
<comment type="subunit">
    <text evidence="10">Forms a ring-shaped head-to-tail homodimer around DNA.</text>
</comment>
<evidence type="ECO:0000256" key="3">
    <source>
        <dbReference type="ARBA" id="ARBA00021035"/>
    </source>
</evidence>
<dbReference type="GO" id="GO:0003887">
    <property type="term" value="F:DNA-directed DNA polymerase activity"/>
    <property type="evidence" value="ECO:0007669"/>
    <property type="project" value="UniProtKB-UniRule"/>
</dbReference>
<dbReference type="NCBIfam" id="TIGR00663">
    <property type="entry name" value="dnan"/>
    <property type="match status" value="1"/>
</dbReference>
<dbReference type="RefSeq" id="WP_122013732.1">
    <property type="nucleotide sequence ID" value="NZ_CP033169.1"/>
</dbReference>
<dbReference type="GO" id="GO:0009360">
    <property type="term" value="C:DNA polymerase III complex"/>
    <property type="evidence" value="ECO:0007669"/>
    <property type="project" value="InterPro"/>
</dbReference>
<dbReference type="PANTHER" id="PTHR30478">
    <property type="entry name" value="DNA POLYMERASE III SUBUNIT BETA"/>
    <property type="match status" value="1"/>
</dbReference>
<dbReference type="CDD" id="cd00140">
    <property type="entry name" value="beta_clamp"/>
    <property type="match status" value="1"/>
</dbReference>
<dbReference type="AlphaFoldDB" id="A0A3G2R1N5"/>
<evidence type="ECO:0000256" key="5">
    <source>
        <dbReference type="ARBA" id="ARBA00022679"/>
    </source>
</evidence>
<evidence type="ECO:0000256" key="4">
    <source>
        <dbReference type="ARBA" id="ARBA00022490"/>
    </source>
</evidence>
<evidence type="ECO:0000256" key="9">
    <source>
        <dbReference type="ARBA" id="ARBA00023125"/>
    </source>
</evidence>
<dbReference type="InterPro" id="IPR022634">
    <property type="entry name" value="DNA_polIII_beta_N"/>
</dbReference>
<name>A0A3G2R1N5_9FIRM</name>
<protein>
    <recommendedName>
        <fullName evidence="3 10">Beta sliding clamp</fullName>
    </recommendedName>
</protein>
<dbReference type="SMART" id="SM00480">
    <property type="entry name" value="POL3Bc"/>
    <property type="match status" value="1"/>
</dbReference>
<evidence type="ECO:0000256" key="10">
    <source>
        <dbReference type="PIRNR" id="PIRNR000804"/>
    </source>
</evidence>
<keyword evidence="15" id="KW-1185">Reference proteome</keyword>
<dbReference type="GO" id="GO:0003677">
    <property type="term" value="F:DNA binding"/>
    <property type="evidence" value="ECO:0007669"/>
    <property type="project" value="UniProtKB-UniRule"/>
</dbReference>
<evidence type="ECO:0000259" key="11">
    <source>
        <dbReference type="Pfam" id="PF00712"/>
    </source>
</evidence>
<feature type="domain" description="DNA polymerase III beta sliding clamp C-terminal" evidence="13">
    <location>
        <begin position="262"/>
        <end position="376"/>
    </location>
</feature>
<dbReference type="InterPro" id="IPR001001">
    <property type="entry name" value="DNA_polIII_beta"/>
</dbReference>
<dbReference type="KEGG" id="bacg:D2962_00010"/>
<evidence type="ECO:0000256" key="8">
    <source>
        <dbReference type="ARBA" id="ARBA00022932"/>
    </source>
</evidence>
<evidence type="ECO:0000259" key="12">
    <source>
        <dbReference type="Pfam" id="PF02767"/>
    </source>
</evidence>
<evidence type="ECO:0000256" key="7">
    <source>
        <dbReference type="ARBA" id="ARBA00022705"/>
    </source>
</evidence>
<accession>A0A3G2R1N5</accession>
<evidence type="ECO:0000256" key="2">
    <source>
        <dbReference type="ARBA" id="ARBA00010752"/>
    </source>
</evidence>
<keyword evidence="5 10" id="KW-0808">Transferase</keyword>
<evidence type="ECO:0000256" key="1">
    <source>
        <dbReference type="ARBA" id="ARBA00004496"/>
    </source>
</evidence>
<keyword evidence="6 10" id="KW-0548">Nucleotidyltransferase</keyword>
<dbReference type="Pfam" id="PF02768">
    <property type="entry name" value="DNA_pol3_beta_3"/>
    <property type="match status" value="1"/>
</dbReference>
<dbReference type="GO" id="GO:0005737">
    <property type="term" value="C:cytoplasm"/>
    <property type="evidence" value="ECO:0007669"/>
    <property type="project" value="UniProtKB-SubCell"/>
</dbReference>
<feature type="domain" description="DNA polymerase III beta sliding clamp central" evidence="12">
    <location>
        <begin position="137"/>
        <end position="252"/>
    </location>
</feature>
<keyword evidence="4 10" id="KW-0963">Cytoplasm</keyword>
<dbReference type="Pfam" id="PF00712">
    <property type="entry name" value="DNA_pol3_beta"/>
    <property type="match status" value="1"/>
</dbReference>
<sequence length="383" mass="42938">MKFIVDRDILLSALSVVEKFVPSKSPITLLSGIRFIASPDYLSLSATDLDMGIEHKIPVVDTSDDSIKILETGSKVFPARIFSEIARKMPMGEVMFSCSDGRVEINAGNFSMTLPYFESEDFPEITRDELSPAMNFSQKLFKNMIKQTIFARAEESTSRPQLTGILVECRQNTLNMVALDGFRIAWRKENLEKDSSVVNADFSLIIPGRTLMEVSRIFGDGEESFTLYAGKNRVEFRTESTVISSRLLEGNFIDYEQVTRVEPKTIVDIDVDSIFSAIDRGLTLAREGSKNNLIRFRISDGLVEVSAETEMGSLCDRMQCQKEGDDLLIAFNARFLMDALRSIETPDVHLTFSGESGPCIMRPKGAQNHVNFVLPVKIRGEDY</sequence>
<dbReference type="PANTHER" id="PTHR30478:SF0">
    <property type="entry name" value="BETA SLIDING CLAMP"/>
    <property type="match status" value="1"/>
</dbReference>
<keyword evidence="8 10" id="KW-0239">DNA-directed DNA polymerase</keyword>
<dbReference type="InterPro" id="IPR046938">
    <property type="entry name" value="DNA_clamp_sf"/>
</dbReference>
<dbReference type="InterPro" id="IPR022635">
    <property type="entry name" value="DNA_polIII_beta_C"/>
</dbReference>
<evidence type="ECO:0000313" key="14">
    <source>
        <dbReference type="EMBL" id="AYO29195.1"/>
    </source>
</evidence>
<evidence type="ECO:0000256" key="6">
    <source>
        <dbReference type="ARBA" id="ARBA00022695"/>
    </source>
</evidence>
<dbReference type="EMBL" id="CP033169">
    <property type="protein sequence ID" value="AYO29195.1"/>
    <property type="molecule type" value="Genomic_DNA"/>
</dbReference>
<evidence type="ECO:0000313" key="15">
    <source>
        <dbReference type="Proteomes" id="UP000280960"/>
    </source>
</evidence>
<dbReference type="PIRSF" id="PIRSF000804">
    <property type="entry name" value="DNA_pol_III_b"/>
    <property type="match status" value="1"/>
</dbReference>
<proteinExistence type="inferred from homology"/>
<dbReference type="GO" id="GO:0006271">
    <property type="term" value="P:DNA strand elongation involved in DNA replication"/>
    <property type="evidence" value="ECO:0007669"/>
    <property type="project" value="TreeGrafter"/>
</dbReference>
<evidence type="ECO:0000259" key="13">
    <source>
        <dbReference type="Pfam" id="PF02768"/>
    </source>
</evidence>
<keyword evidence="7 10" id="KW-0235">DNA replication</keyword>
<reference evidence="14 15" key="1">
    <citation type="submission" date="2018-10" db="EMBL/GenBank/DDBJ databases">
        <authorList>
            <person name="Zhang X."/>
        </authorList>
    </citation>
    <scope>NUCLEOTIDE SEQUENCE [LARGE SCALE GENOMIC DNA]</scope>
    <source>
        <strain evidence="14 15">SK-G1</strain>
    </source>
</reference>
<keyword evidence="9" id="KW-0238">DNA-binding</keyword>
<dbReference type="Pfam" id="PF02767">
    <property type="entry name" value="DNA_pol3_beta_2"/>
    <property type="match status" value="1"/>
</dbReference>
<organism evidence="14 15">
    <name type="scientific">Biomaibacter acetigenes</name>
    <dbReference type="NCBI Taxonomy" id="2316383"/>
    <lineage>
        <taxon>Bacteria</taxon>
        <taxon>Bacillati</taxon>
        <taxon>Bacillota</taxon>
        <taxon>Clostridia</taxon>
        <taxon>Thermosediminibacterales</taxon>
        <taxon>Tepidanaerobacteraceae</taxon>
        <taxon>Biomaibacter</taxon>
    </lineage>
</organism>
<dbReference type="InterPro" id="IPR022637">
    <property type="entry name" value="DNA_polIII_beta_cen"/>
</dbReference>
<dbReference type="GO" id="GO:0008408">
    <property type="term" value="F:3'-5' exonuclease activity"/>
    <property type="evidence" value="ECO:0007669"/>
    <property type="project" value="InterPro"/>
</dbReference>
<comment type="similarity">
    <text evidence="2 10">Belongs to the beta sliding clamp family.</text>
</comment>